<gene>
    <name evidence="2" type="ORF">DB30_05968</name>
</gene>
<feature type="region of interest" description="Disordered" evidence="1">
    <location>
        <begin position="44"/>
        <end position="71"/>
    </location>
</feature>
<dbReference type="AlphaFoldDB" id="A0A0C1ZNL6"/>
<comment type="caution">
    <text evidence="2">The sequence shown here is derived from an EMBL/GenBank/DDBJ whole genome shotgun (WGS) entry which is preliminary data.</text>
</comment>
<name>A0A0C1ZNL6_9BACT</name>
<organism evidence="2 3">
    <name type="scientific">Enhygromyxa salina</name>
    <dbReference type="NCBI Taxonomy" id="215803"/>
    <lineage>
        <taxon>Bacteria</taxon>
        <taxon>Pseudomonadati</taxon>
        <taxon>Myxococcota</taxon>
        <taxon>Polyangia</taxon>
        <taxon>Nannocystales</taxon>
        <taxon>Nannocystaceae</taxon>
        <taxon>Enhygromyxa</taxon>
    </lineage>
</organism>
<dbReference type="Proteomes" id="UP000031599">
    <property type="component" value="Unassembled WGS sequence"/>
</dbReference>
<evidence type="ECO:0000313" key="3">
    <source>
        <dbReference type="Proteomes" id="UP000031599"/>
    </source>
</evidence>
<protein>
    <submittedName>
        <fullName evidence="2">Uncharacterized protein</fullName>
    </submittedName>
</protein>
<evidence type="ECO:0000256" key="1">
    <source>
        <dbReference type="SAM" id="MobiDB-lite"/>
    </source>
</evidence>
<evidence type="ECO:0000313" key="2">
    <source>
        <dbReference type="EMBL" id="KIG19064.1"/>
    </source>
</evidence>
<accession>A0A0C1ZNL6</accession>
<dbReference type="EMBL" id="JMCC02000006">
    <property type="protein sequence ID" value="KIG19064.1"/>
    <property type="molecule type" value="Genomic_DNA"/>
</dbReference>
<proteinExistence type="predicted"/>
<sequence>MNTPAAVPPRINTIPIPSIAPPPRRVRWARARCSAVHGGGAALRMSRRSATTRRARVEFSSTSSPLEAFTK</sequence>
<feature type="compositionally biased region" description="Basic residues" evidence="1">
    <location>
        <begin position="45"/>
        <end position="54"/>
    </location>
</feature>
<reference evidence="2 3" key="1">
    <citation type="submission" date="2014-12" db="EMBL/GenBank/DDBJ databases">
        <title>Genome assembly of Enhygromyxa salina DSM 15201.</title>
        <authorList>
            <person name="Sharma G."/>
            <person name="Subramanian S."/>
        </authorList>
    </citation>
    <scope>NUCLEOTIDE SEQUENCE [LARGE SCALE GENOMIC DNA]</scope>
    <source>
        <strain evidence="2 3">DSM 15201</strain>
    </source>
</reference>